<comment type="similarity">
    <text evidence="4">Belongs to the RfaH family.</text>
</comment>
<dbReference type="CDD" id="cd09892">
    <property type="entry name" value="NGN_SP_RfaH"/>
    <property type="match status" value="1"/>
</dbReference>
<dbReference type="PANTHER" id="PTHR30265">
    <property type="entry name" value="RHO-INTERACTING TRANSCRIPTION TERMINATION FACTOR NUSG"/>
    <property type="match status" value="1"/>
</dbReference>
<dbReference type="OrthoDB" id="9790639at2"/>
<keyword evidence="1 4" id="KW-0889">Transcription antitermination</keyword>
<feature type="domain" description="NusG-like N-terminal" evidence="5">
    <location>
        <begin position="7"/>
        <end position="106"/>
    </location>
</feature>
<evidence type="ECO:0000313" key="6">
    <source>
        <dbReference type="EMBL" id="ODC03760.1"/>
    </source>
</evidence>
<evidence type="ECO:0000256" key="3">
    <source>
        <dbReference type="ARBA" id="ARBA00023163"/>
    </source>
</evidence>
<dbReference type="GO" id="GO:0003677">
    <property type="term" value="F:DNA binding"/>
    <property type="evidence" value="ECO:0007669"/>
    <property type="project" value="UniProtKB-UniRule"/>
</dbReference>
<sequence length="166" mass="19538">MRSNAMAAHWYAVQCKGGESFRAEDHLKAQGFEVFHPTWTVEKRYRGQLREIKEPLFPFYLFIQLDEHRDNWAPIRSTRGVLQLVRFGTYPLKVDADLIEALKQRSEKAQHHKLKTGDKVLITRGPFKDLEAIFQTRKGEDRVIILLNLLQHQQRLSISRKDLQRS</sequence>
<keyword evidence="4" id="KW-0238">DNA-binding</keyword>
<evidence type="ECO:0000313" key="7">
    <source>
        <dbReference type="Proteomes" id="UP000094291"/>
    </source>
</evidence>
<organism evidence="6 7">
    <name type="scientific">Terasakiispira papahanaumokuakeensis</name>
    <dbReference type="NCBI Taxonomy" id="197479"/>
    <lineage>
        <taxon>Bacteria</taxon>
        <taxon>Pseudomonadati</taxon>
        <taxon>Pseudomonadota</taxon>
        <taxon>Gammaproteobacteria</taxon>
        <taxon>Oceanospirillales</taxon>
        <taxon>Terasakiispira</taxon>
    </lineage>
</organism>
<proteinExistence type="inferred from homology"/>
<dbReference type="STRING" id="197479.BFW38_09625"/>
<dbReference type="SMART" id="SM00738">
    <property type="entry name" value="NGN"/>
    <property type="match status" value="1"/>
</dbReference>
<dbReference type="SUPFAM" id="SSF50104">
    <property type="entry name" value="Translation proteins SH3-like domain"/>
    <property type="match status" value="1"/>
</dbReference>
<dbReference type="InterPro" id="IPR043425">
    <property type="entry name" value="NusG-like"/>
</dbReference>
<evidence type="ECO:0000256" key="2">
    <source>
        <dbReference type="ARBA" id="ARBA00023015"/>
    </source>
</evidence>
<protein>
    <recommendedName>
        <fullName evidence="4">Transcription antitermination protein RfaH</fullName>
    </recommendedName>
</protein>
<dbReference type="PANTHER" id="PTHR30265:SF7">
    <property type="entry name" value="TRANSCRIPTION ANTITERMINATION PROTEIN RFAH"/>
    <property type="match status" value="1"/>
</dbReference>
<comment type="caution">
    <text evidence="6">The sequence shown here is derived from an EMBL/GenBank/DDBJ whole genome shotgun (WGS) entry which is preliminary data.</text>
</comment>
<comment type="function">
    <text evidence="4">Enhances distal genes transcription elongation in a specialized subset of operons that encode extracytoplasmic components.</text>
</comment>
<gene>
    <name evidence="4" type="primary">rfaH</name>
    <name evidence="6" type="ORF">BFW38_09625</name>
</gene>
<keyword evidence="3 4" id="KW-0804">Transcription</keyword>
<evidence type="ECO:0000259" key="5">
    <source>
        <dbReference type="SMART" id="SM00738"/>
    </source>
</evidence>
<evidence type="ECO:0000256" key="4">
    <source>
        <dbReference type="HAMAP-Rule" id="MF_00951"/>
    </source>
</evidence>
<accession>A0A1E2V9S4</accession>
<dbReference type="HAMAP" id="MF_00951">
    <property type="entry name" value="RfaH"/>
    <property type="match status" value="1"/>
</dbReference>
<dbReference type="Proteomes" id="UP000094291">
    <property type="component" value="Unassembled WGS sequence"/>
</dbReference>
<dbReference type="NCBIfam" id="TIGR01955">
    <property type="entry name" value="RfaH"/>
    <property type="match status" value="1"/>
</dbReference>
<dbReference type="GO" id="GO:0006354">
    <property type="term" value="P:DNA-templated transcription elongation"/>
    <property type="evidence" value="ECO:0007669"/>
    <property type="project" value="InterPro"/>
</dbReference>
<name>A0A1E2V9S4_9GAMM</name>
<reference evidence="6 7" key="1">
    <citation type="submission" date="2016-08" db="EMBL/GenBank/DDBJ databases">
        <authorList>
            <person name="Seilhamer J.J."/>
        </authorList>
    </citation>
    <scope>NUCLEOTIDE SEQUENCE [LARGE SCALE GENOMIC DNA]</scope>
    <source>
        <strain evidence="6 7">PH27A</strain>
    </source>
</reference>
<dbReference type="InterPro" id="IPR006645">
    <property type="entry name" value="NGN-like_dom"/>
</dbReference>
<dbReference type="Pfam" id="PF02357">
    <property type="entry name" value="NusG"/>
    <property type="match status" value="1"/>
</dbReference>
<dbReference type="InterPro" id="IPR036735">
    <property type="entry name" value="NGN_dom_sf"/>
</dbReference>
<dbReference type="EMBL" id="MDTQ01000001">
    <property type="protein sequence ID" value="ODC03760.1"/>
    <property type="molecule type" value="Genomic_DNA"/>
</dbReference>
<dbReference type="NCBIfam" id="NF006534">
    <property type="entry name" value="PRK09014.1"/>
    <property type="match status" value="1"/>
</dbReference>
<keyword evidence="2 4" id="KW-0805">Transcription regulation</keyword>
<dbReference type="Gene3D" id="3.30.70.940">
    <property type="entry name" value="NusG, N-terminal domain"/>
    <property type="match status" value="1"/>
</dbReference>
<dbReference type="GO" id="GO:0001073">
    <property type="term" value="F:transcription antitermination factor activity, DNA binding"/>
    <property type="evidence" value="ECO:0007669"/>
    <property type="project" value="UniProtKB-UniRule"/>
</dbReference>
<dbReference type="AlphaFoldDB" id="A0A1E2V9S4"/>
<evidence type="ECO:0000256" key="1">
    <source>
        <dbReference type="ARBA" id="ARBA00022814"/>
    </source>
</evidence>
<keyword evidence="7" id="KW-1185">Reference proteome</keyword>
<dbReference type="GO" id="GO:0005829">
    <property type="term" value="C:cytosol"/>
    <property type="evidence" value="ECO:0007669"/>
    <property type="project" value="TreeGrafter"/>
</dbReference>
<comment type="subunit">
    <text evidence="4">Interacts with both the nontemplate DNA and the RNA polymerase (RNAP).</text>
</comment>
<dbReference type="InterPro" id="IPR008991">
    <property type="entry name" value="Translation_prot_SH3-like_sf"/>
</dbReference>
<dbReference type="SUPFAM" id="SSF82679">
    <property type="entry name" value="N-utilization substance G protein NusG, N-terminal domain"/>
    <property type="match status" value="1"/>
</dbReference>
<dbReference type="InterPro" id="IPR010215">
    <property type="entry name" value="Transcription_antiterm_RfaH"/>
</dbReference>